<evidence type="ECO:0000313" key="2">
    <source>
        <dbReference type="Proteomes" id="UP000183635"/>
    </source>
</evidence>
<dbReference type="AlphaFoldDB" id="A0A1I3F9B3"/>
<gene>
    <name evidence="1" type="ORF">SAMN04488021_1647</name>
</gene>
<organism evidence="1 2">
    <name type="scientific">Paracoccus aminovorans</name>
    <dbReference type="NCBI Taxonomy" id="34004"/>
    <lineage>
        <taxon>Bacteria</taxon>
        <taxon>Pseudomonadati</taxon>
        <taxon>Pseudomonadota</taxon>
        <taxon>Alphaproteobacteria</taxon>
        <taxon>Rhodobacterales</taxon>
        <taxon>Paracoccaceae</taxon>
        <taxon>Paracoccus</taxon>
    </lineage>
</organism>
<sequence length="141" mass="15296">MIQAFHHSSHGATTFPTCLTPDLGLALVNLHLHGCADVAAARALHAIGLVAPASFSGPGPRGRRLAFAAVALEFQAHLEIGDILQGRAIRHRFVQEAFLRMDLDQFAGAEAVVFEHGYLERLSPEELAAAHRRSARGWRTD</sequence>
<dbReference type="EMBL" id="FOPU01000064">
    <property type="protein sequence ID" value="SFI07441.1"/>
    <property type="molecule type" value="Genomic_DNA"/>
</dbReference>
<protein>
    <submittedName>
        <fullName evidence="1">Uncharacterized protein</fullName>
    </submittedName>
</protein>
<keyword evidence="2" id="KW-1185">Reference proteome</keyword>
<dbReference type="Proteomes" id="UP000183635">
    <property type="component" value="Unassembled WGS sequence"/>
</dbReference>
<accession>A0A1I3F9B3</accession>
<reference evidence="1 2" key="1">
    <citation type="submission" date="2016-10" db="EMBL/GenBank/DDBJ databases">
        <authorList>
            <person name="de Groot N.N."/>
        </authorList>
    </citation>
    <scope>NUCLEOTIDE SEQUENCE [LARGE SCALE GENOMIC DNA]</scope>
    <source>
        <strain evidence="1 2">DSM 8537</strain>
    </source>
</reference>
<proteinExistence type="predicted"/>
<name>A0A1I3F9B3_9RHOB</name>
<evidence type="ECO:0000313" key="1">
    <source>
        <dbReference type="EMBL" id="SFI07441.1"/>
    </source>
</evidence>
<dbReference type="STRING" id="34004.SAMN04488021_1647"/>